<protein>
    <recommendedName>
        <fullName evidence="5">Pentatricopeptide repeat-containing protein</fullName>
    </recommendedName>
</protein>
<feature type="region of interest" description="Disordered" evidence="2">
    <location>
        <begin position="612"/>
        <end position="665"/>
    </location>
</feature>
<feature type="region of interest" description="Disordered" evidence="2">
    <location>
        <begin position="1"/>
        <end position="29"/>
    </location>
</feature>
<evidence type="ECO:0000313" key="4">
    <source>
        <dbReference type="Proteomes" id="UP001140217"/>
    </source>
</evidence>
<reference evidence="3" key="1">
    <citation type="submission" date="2022-07" db="EMBL/GenBank/DDBJ databases">
        <title>Phylogenomic reconstructions and comparative analyses of Kickxellomycotina fungi.</title>
        <authorList>
            <person name="Reynolds N.K."/>
            <person name="Stajich J.E."/>
            <person name="Barry K."/>
            <person name="Grigoriev I.V."/>
            <person name="Crous P."/>
            <person name="Smith M.E."/>
        </authorList>
    </citation>
    <scope>NUCLEOTIDE SEQUENCE</scope>
    <source>
        <strain evidence="3">NBRC 105414</strain>
    </source>
</reference>
<sequence length="665" mass="72479">MDTSNNRRINAPASGRSNRRPATQVDSMSSRIQMLSLATQCRQYTTIRLPRAQGSLPVVPVTAVTLWARGMHTLLTFRPQDRVTSAVPLLKQRIAATQEQREQEVLRLAQRRDTLGRAIGAYREIACALPLGSRTPWVLLARCHALGLDGSDRRWLARSLCALDGCAALGDRELLLRAYLRLGEPLLLRRAVADLCVAPAPLGAATLAPVLDALQGTAPDRRLAARLWEALAALRAFAPSRECVRLALKAALHADRVALAIHTYRQVVAGRWAAVRPGYWIEKIMIYGLAINRHPLEALDVAAATTSRAQLATPAGAMQAAQKYELLLSGLSAARASAEAAEAAVAHVRDALGMRPTAAMYASLLGMLAWSRDWAVLERLLAQMQRDGHPVPDHVWRRILLGLSKQGRVDLCDRVLEIMRARAAPCTHAVALAAIQAFAQLGDLDMVLQWFEAIVAALQAHVQRPPHQQRAVGIGGTVAAAPLAAAAVDAPTSLRQPAAFAAYFIARNELVWHRSALAALIDVAGELGDAALVLRLWATLDAFRARVRTLRFSPHMYMTLARSLAWHAQLDRHHPLIVAWIRDPANAFSYCQRAEAEDFVRRCLRGDRTALRRARMRVRPESPPPPPPPQAQPPPPPQALLLGPKDAALAADPQPESIDGFPAAA</sequence>
<keyword evidence="1" id="KW-0677">Repeat</keyword>
<feature type="compositionally biased region" description="Pro residues" evidence="2">
    <location>
        <begin position="621"/>
        <end position="638"/>
    </location>
</feature>
<evidence type="ECO:0000256" key="2">
    <source>
        <dbReference type="SAM" id="MobiDB-lite"/>
    </source>
</evidence>
<organism evidence="3 4">
    <name type="scientific">Coemansia javaensis</name>
    <dbReference type="NCBI Taxonomy" id="2761396"/>
    <lineage>
        <taxon>Eukaryota</taxon>
        <taxon>Fungi</taxon>
        <taxon>Fungi incertae sedis</taxon>
        <taxon>Zoopagomycota</taxon>
        <taxon>Kickxellomycotina</taxon>
        <taxon>Kickxellomycetes</taxon>
        <taxon>Kickxellales</taxon>
        <taxon>Kickxellaceae</taxon>
        <taxon>Coemansia</taxon>
    </lineage>
</organism>
<keyword evidence="4" id="KW-1185">Reference proteome</keyword>
<comment type="caution">
    <text evidence="3">The sequence shown here is derived from an EMBL/GenBank/DDBJ whole genome shotgun (WGS) entry which is preliminary data.</text>
</comment>
<dbReference type="InterPro" id="IPR011990">
    <property type="entry name" value="TPR-like_helical_dom_sf"/>
</dbReference>
<feature type="compositionally biased region" description="Polar residues" evidence="2">
    <location>
        <begin position="20"/>
        <end position="29"/>
    </location>
</feature>
<dbReference type="Proteomes" id="UP001140217">
    <property type="component" value="Unassembled WGS sequence"/>
</dbReference>
<accession>A0A9W8H9P2</accession>
<dbReference type="AlphaFoldDB" id="A0A9W8H9P2"/>
<gene>
    <name evidence="3" type="ORF">H4R18_004219</name>
</gene>
<evidence type="ECO:0000256" key="1">
    <source>
        <dbReference type="ARBA" id="ARBA00022737"/>
    </source>
</evidence>
<dbReference type="OrthoDB" id="185373at2759"/>
<name>A0A9W8H9P2_9FUNG</name>
<dbReference type="PANTHER" id="PTHR47447">
    <property type="entry name" value="OS03G0856100 PROTEIN"/>
    <property type="match status" value="1"/>
</dbReference>
<dbReference type="PANTHER" id="PTHR47447:SF17">
    <property type="entry name" value="OS12G0638900 PROTEIN"/>
    <property type="match status" value="1"/>
</dbReference>
<proteinExistence type="predicted"/>
<dbReference type="EMBL" id="JANBUL010000194">
    <property type="protein sequence ID" value="KAJ2779091.1"/>
    <property type="molecule type" value="Genomic_DNA"/>
</dbReference>
<evidence type="ECO:0008006" key="5">
    <source>
        <dbReference type="Google" id="ProtNLM"/>
    </source>
</evidence>
<dbReference type="Gene3D" id="1.25.40.10">
    <property type="entry name" value="Tetratricopeptide repeat domain"/>
    <property type="match status" value="1"/>
</dbReference>
<evidence type="ECO:0000313" key="3">
    <source>
        <dbReference type="EMBL" id="KAJ2779091.1"/>
    </source>
</evidence>